<keyword evidence="4" id="KW-1185">Reference proteome</keyword>
<dbReference type="Pfam" id="PF03713">
    <property type="entry name" value="DUF305"/>
    <property type="match status" value="1"/>
</dbReference>
<dbReference type="Gene3D" id="1.20.1260.10">
    <property type="match status" value="1"/>
</dbReference>
<evidence type="ECO:0000313" key="3">
    <source>
        <dbReference type="EMBL" id="GAA4710056.1"/>
    </source>
</evidence>
<sequence length="156" mass="17284">MRFMQDMVVHHAQAIVMVSLVQDRLVDTEVKALAARIADEQRPEIGAMARWLEDHGQDVPPQAKDPQYGAGASHEHTGMPGMATQAQLAQLAKATGSEADRMWLRLMTAHHQGALAMVVQQHRDGTDDVVTQMGDEIHVTQSVQIRAMREMLDRLG</sequence>
<proteinExistence type="predicted"/>
<comment type="caution">
    <text evidence="3">The sequence shown here is derived from an EMBL/GenBank/DDBJ whole genome shotgun (WGS) entry which is preliminary data.</text>
</comment>
<dbReference type="InterPro" id="IPR005183">
    <property type="entry name" value="DUF305_CopM-like"/>
</dbReference>
<dbReference type="EMBL" id="BAABLO010000001">
    <property type="protein sequence ID" value="GAA4710056.1"/>
    <property type="molecule type" value="Genomic_DNA"/>
</dbReference>
<evidence type="ECO:0000313" key="4">
    <source>
        <dbReference type="Proteomes" id="UP001500556"/>
    </source>
</evidence>
<feature type="region of interest" description="Disordered" evidence="1">
    <location>
        <begin position="58"/>
        <end position="79"/>
    </location>
</feature>
<feature type="domain" description="DUF305" evidence="2">
    <location>
        <begin position="2"/>
        <end position="152"/>
    </location>
</feature>
<dbReference type="PANTHER" id="PTHR36933:SF1">
    <property type="entry name" value="SLL0788 PROTEIN"/>
    <property type="match status" value="1"/>
</dbReference>
<gene>
    <name evidence="3" type="ORF">GCM10025782_02610</name>
</gene>
<protein>
    <recommendedName>
        <fullName evidence="2">DUF305 domain-containing protein</fullName>
    </recommendedName>
</protein>
<accession>A0ABP8XLF8</accession>
<dbReference type="Proteomes" id="UP001500556">
    <property type="component" value="Unassembled WGS sequence"/>
</dbReference>
<dbReference type="PANTHER" id="PTHR36933">
    <property type="entry name" value="SLL0788 PROTEIN"/>
    <property type="match status" value="1"/>
</dbReference>
<evidence type="ECO:0000256" key="1">
    <source>
        <dbReference type="SAM" id="MobiDB-lite"/>
    </source>
</evidence>
<organism evidence="3 4">
    <name type="scientific">Pedococcus ginsenosidimutans</name>
    <dbReference type="NCBI Taxonomy" id="490570"/>
    <lineage>
        <taxon>Bacteria</taxon>
        <taxon>Bacillati</taxon>
        <taxon>Actinomycetota</taxon>
        <taxon>Actinomycetes</taxon>
        <taxon>Micrococcales</taxon>
        <taxon>Intrasporangiaceae</taxon>
        <taxon>Pedococcus</taxon>
    </lineage>
</organism>
<evidence type="ECO:0000259" key="2">
    <source>
        <dbReference type="Pfam" id="PF03713"/>
    </source>
</evidence>
<dbReference type="InterPro" id="IPR012347">
    <property type="entry name" value="Ferritin-like"/>
</dbReference>
<reference evidence="4" key="1">
    <citation type="journal article" date="2019" name="Int. J. Syst. Evol. Microbiol.">
        <title>The Global Catalogue of Microorganisms (GCM) 10K type strain sequencing project: providing services to taxonomists for standard genome sequencing and annotation.</title>
        <authorList>
            <consortium name="The Broad Institute Genomics Platform"/>
            <consortium name="The Broad Institute Genome Sequencing Center for Infectious Disease"/>
            <person name="Wu L."/>
            <person name="Ma J."/>
        </authorList>
    </citation>
    <scope>NUCLEOTIDE SEQUENCE [LARGE SCALE GENOMIC DNA]</scope>
    <source>
        <strain evidence="4">JCM 18961</strain>
    </source>
</reference>
<name>A0ABP8XLF8_9MICO</name>